<protein>
    <submittedName>
        <fullName evidence="1">SIMPL domain-containing protein</fullName>
    </submittedName>
</protein>
<dbReference type="PANTHER" id="PTHR34387:SF1">
    <property type="entry name" value="PERIPLASMIC IMMUNOGENIC PROTEIN"/>
    <property type="match status" value="1"/>
</dbReference>
<dbReference type="EMBL" id="BSTX01000001">
    <property type="protein sequence ID" value="GLZ76999.1"/>
    <property type="molecule type" value="Genomic_DNA"/>
</dbReference>
<dbReference type="Pfam" id="PF04402">
    <property type="entry name" value="SIMPL"/>
    <property type="match status" value="1"/>
</dbReference>
<keyword evidence="2" id="KW-1185">Reference proteome</keyword>
<dbReference type="Gene3D" id="3.30.70.2970">
    <property type="entry name" value="Protein of unknown function (DUF541), domain 2"/>
    <property type="match status" value="1"/>
</dbReference>
<evidence type="ECO:0000313" key="1">
    <source>
        <dbReference type="EMBL" id="GLZ76999.1"/>
    </source>
</evidence>
<dbReference type="Proteomes" id="UP001165079">
    <property type="component" value="Unassembled WGS sequence"/>
</dbReference>
<dbReference type="InterPro" id="IPR052022">
    <property type="entry name" value="26kDa_periplasmic_antigen"/>
</dbReference>
<name>A0A9W6W7X3_9ACTN</name>
<dbReference type="GO" id="GO:0006974">
    <property type="term" value="P:DNA damage response"/>
    <property type="evidence" value="ECO:0007669"/>
    <property type="project" value="TreeGrafter"/>
</dbReference>
<organism evidence="1 2">
    <name type="scientific">Actinorhabdospora filicis</name>
    <dbReference type="NCBI Taxonomy" id="1785913"/>
    <lineage>
        <taxon>Bacteria</taxon>
        <taxon>Bacillati</taxon>
        <taxon>Actinomycetota</taxon>
        <taxon>Actinomycetes</taxon>
        <taxon>Micromonosporales</taxon>
        <taxon>Micromonosporaceae</taxon>
        <taxon>Actinorhabdospora</taxon>
    </lineage>
</organism>
<dbReference type="InterPro" id="IPR007497">
    <property type="entry name" value="SIMPL/DUF541"/>
</dbReference>
<dbReference type="RefSeq" id="WP_285662137.1">
    <property type="nucleotide sequence ID" value="NZ_BSTX01000001.1"/>
</dbReference>
<proteinExistence type="predicted"/>
<comment type="caution">
    <text evidence="1">The sequence shown here is derived from an EMBL/GenBank/DDBJ whole genome shotgun (WGS) entry which is preliminary data.</text>
</comment>
<dbReference type="AlphaFoldDB" id="A0A9W6W7X3"/>
<dbReference type="PANTHER" id="PTHR34387">
    <property type="entry name" value="SLR1258 PROTEIN"/>
    <property type="match status" value="1"/>
</dbReference>
<reference evidence="1" key="1">
    <citation type="submission" date="2023-03" db="EMBL/GenBank/DDBJ databases">
        <title>Actinorhabdospora filicis NBRC 111898.</title>
        <authorList>
            <person name="Ichikawa N."/>
            <person name="Sato H."/>
            <person name="Tonouchi N."/>
        </authorList>
    </citation>
    <scope>NUCLEOTIDE SEQUENCE</scope>
    <source>
        <strain evidence="1">NBRC 111898</strain>
    </source>
</reference>
<dbReference type="Gene3D" id="3.30.110.170">
    <property type="entry name" value="Protein of unknown function (DUF541), domain 1"/>
    <property type="match status" value="1"/>
</dbReference>
<evidence type="ECO:0000313" key="2">
    <source>
        <dbReference type="Proteomes" id="UP001165079"/>
    </source>
</evidence>
<accession>A0A9W6W7X3</accession>
<sequence>MQISAPWGLTAYGTGTAVASPDLARVRLAAERVEPDAAAAFGATRLRVAAIREAMRAHGVPDEAVQESRLTLSSEYEGYGIERKFLGYRCEAGFTVELGDLDIVEPMLVAVTDAGANRVDEVTYTVRDAAALASRARSLAVSAALTRASELASASGVRLGAVLHVEDLDAGDPGPVMYRMEAMAAPPMPSGMQPGAVSVRASVLMGWALLRD</sequence>
<gene>
    <name evidence="1" type="ORF">Afil01_18060</name>
</gene>